<dbReference type="Gene3D" id="1.25.40.690">
    <property type="match status" value="1"/>
</dbReference>
<accession>A0AAD5YJM1</accession>
<dbReference type="AlphaFoldDB" id="A0AAD5YJM1"/>
<name>A0AAD5YJM1_9APHY</name>
<sequence>MARFRAYTTDSEDDEDTRSAKDAISEDESIVEDGGAGEEEENTATRSHHTKRSVLRIESDGSGLTSDEDAQSESSESFPVTRRGGQTIVPLAQELGVDPQRMHVMQQSLFRVTEEAEAMREISTLPNRKRVILSNNLSRKHSRDSDGEGGLRGESSQRASFAHDIEPPPYRPSRKYARVESSASAVNGNENVLIDSGLSMGRSFRVCWGAAGKLVHLGSVCGPHASTCTTANSSTLTITTVPIFSSSNEDATERVGTLLSHHLTHTPVEPDANGVPFANPPANLTFSSFVSLFPSTDNSFEASIFRLGKALFDPQDLQVPESIGADIRARVELLRRKSALSSWLQTTVAPSIEQEIRDNSTGPWAKNVFSLLTGNQISKACDLAISEGNTRLATLLSQMPGDEDFRADIRSQLSLWQEQRVDVHIDKNVRKIYALLAGVVETLEGSGNHGLERAPRLPISEGLDWKRALGLHLWFGEPIEAPISDVFESYCRSATSGTASTASPKPWYAESSIDEERSSAWKLPSGSQPPDALYSLIRLHADPTCSLSQILEPFSFTPSPIDYRLSWHLYILLSRCLRIRDFADRGDPGKPINPREEDGTEVEGHSPSADLLANSYAMQLEQLGLIQEAAFVLLHLEGSTGRRRAIKELLVRSAPKLDDWMTRGLVGSLKIPMSWVNEAKAIYALEKGDDFSAYELYMTAGLYSPAHEIAVSKLAPDAVLRKDLNLLKSLFSKISGHPVDGWHTRGKLFLDYVDAMKRLPELRASLDGPSRPYDRAQAAEFEELTRSVPKLIALLPGVLPDRSDARNNAAISEMLTGLTLCLDKVRPLAVSIPFLCTIPNDFAHYNAAVQIQEQVREPLIPEPTRLRHIHAVAYESLLRAIEVA</sequence>
<comment type="caution">
    <text evidence="3">The sequence shown here is derived from an EMBL/GenBank/DDBJ whole genome shotgun (WGS) entry which is preliminary data.</text>
</comment>
<keyword evidence="4" id="KW-1185">Reference proteome</keyword>
<organism evidence="3 4">
    <name type="scientific">Meripilus lineatus</name>
    <dbReference type="NCBI Taxonomy" id="2056292"/>
    <lineage>
        <taxon>Eukaryota</taxon>
        <taxon>Fungi</taxon>
        <taxon>Dikarya</taxon>
        <taxon>Basidiomycota</taxon>
        <taxon>Agaricomycotina</taxon>
        <taxon>Agaricomycetes</taxon>
        <taxon>Polyporales</taxon>
        <taxon>Meripilaceae</taxon>
        <taxon>Meripilus</taxon>
    </lineage>
</organism>
<dbReference type="InterPro" id="IPR021967">
    <property type="entry name" value="Nup98_C"/>
</dbReference>
<proteinExistence type="predicted"/>
<dbReference type="EMBL" id="JANAWD010000143">
    <property type="protein sequence ID" value="KAJ3485750.1"/>
    <property type="molecule type" value="Genomic_DNA"/>
</dbReference>
<gene>
    <name evidence="3" type="ORF">NLI96_g4742</name>
</gene>
<feature type="compositionally biased region" description="Acidic residues" evidence="1">
    <location>
        <begin position="25"/>
        <end position="42"/>
    </location>
</feature>
<evidence type="ECO:0000313" key="3">
    <source>
        <dbReference type="EMBL" id="KAJ3485750.1"/>
    </source>
</evidence>
<feature type="region of interest" description="Disordered" evidence="1">
    <location>
        <begin position="133"/>
        <end position="175"/>
    </location>
</feature>
<feature type="region of interest" description="Disordered" evidence="1">
    <location>
        <begin position="1"/>
        <end position="85"/>
    </location>
</feature>
<reference evidence="3" key="1">
    <citation type="submission" date="2022-07" db="EMBL/GenBank/DDBJ databases">
        <title>Genome Sequence of Physisporinus lineatus.</title>
        <authorList>
            <person name="Buettner E."/>
        </authorList>
    </citation>
    <scope>NUCLEOTIDE SEQUENCE</scope>
    <source>
        <strain evidence="3">VT162</strain>
    </source>
</reference>
<protein>
    <recommendedName>
        <fullName evidence="2">Nuclear pore complex protein NUP96 C-terminal domain-containing protein</fullName>
    </recommendedName>
</protein>
<feature type="domain" description="Nuclear pore complex protein NUP96 C-terminal" evidence="2">
    <location>
        <begin position="367"/>
        <end position="683"/>
    </location>
</feature>
<evidence type="ECO:0000256" key="1">
    <source>
        <dbReference type="SAM" id="MobiDB-lite"/>
    </source>
</evidence>
<feature type="region of interest" description="Disordered" evidence="1">
    <location>
        <begin position="587"/>
        <end position="606"/>
    </location>
</feature>
<evidence type="ECO:0000259" key="2">
    <source>
        <dbReference type="Pfam" id="PF12110"/>
    </source>
</evidence>
<evidence type="ECO:0000313" key="4">
    <source>
        <dbReference type="Proteomes" id="UP001212997"/>
    </source>
</evidence>
<feature type="compositionally biased region" description="Basic and acidic residues" evidence="1">
    <location>
        <begin position="587"/>
        <end position="597"/>
    </location>
</feature>
<dbReference type="Proteomes" id="UP001212997">
    <property type="component" value="Unassembled WGS sequence"/>
</dbReference>
<dbReference type="Pfam" id="PF12110">
    <property type="entry name" value="Nup96"/>
    <property type="match status" value="1"/>
</dbReference>